<dbReference type="InterPro" id="IPR021799">
    <property type="entry name" value="PIN-like_prokaryotic"/>
</dbReference>
<sequence length="54" mass="6196">MSKPYEGLYKNSMIIVSNAGPIIALARIGRLDLLDHFKRIYVPCEVYEPGCRKR</sequence>
<dbReference type="EMBL" id="CAJHIO010000004">
    <property type="protein sequence ID" value="CAD6491396.1"/>
    <property type="molecule type" value="Genomic_DNA"/>
</dbReference>
<dbReference type="Pfam" id="PF11848">
    <property type="entry name" value="DUF3368"/>
    <property type="match status" value="1"/>
</dbReference>
<gene>
    <name evidence="1" type="ORF">CHKLHMKO_00116</name>
</gene>
<comment type="caution">
    <text evidence="1">The sequence shown here is derived from an EMBL/GenBank/DDBJ whole genome shotgun (WGS) entry which is preliminary data.</text>
</comment>
<organism evidence="1 2">
    <name type="scientific">Candidatus Argoarchaeum ethanivorans</name>
    <dbReference type="NCBI Taxonomy" id="2608793"/>
    <lineage>
        <taxon>Archaea</taxon>
        <taxon>Methanobacteriati</taxon>
        <taxon>Methanobacteriota</taxon>
        <taxon>Stenosarchaea group</taxon>
        <taxon>Methanomicrobia</taxon>
        <taxon>Methanosarcinales</taxon>
        <taxon>Methanosarcinales incertae sedis</taxon>
        <taxon>GOM Arc I cluster</taxon>
        <taxon>Candidatus Argoarchaeum</taxon>
    </lineage>
</organism>
<proteinExistence type="predicted"/>
<dbReference type="Proteomes" id="UP000610373">
    <property type="component" value="Unassembled WGS sequence"/>
</dbReference>
<protein>
    <submittedName>
        <fullName evidence="1">Uncharacterized protein</fullName>
    </submittedName>
</protein>
<accession>A0A811T2E0</accession>
<reference evidence="1" key="1">
    <citation type="submission" date="2020-10" db="EMBL/GenBank/DDBJ databases">
        <authorList>
            <person name="Hahn C.J."/>
            <person name="Laso-Perez R."/>
            <person name="Vulcano F."/>
            <person name="Vaziourakis K.-M."/>
            <person name="Stokke R."/>
            <person name="Steen I.H."/>
            <person name="Teske A."/>
            <person name="Boetius A."/>
            <person name="Liebeke M."/>
            <person name="Amann R."/>
            <person name="Knittel K."/>
        </authorList>
    </citation>
    <scope>NUCLEOTIDE SEQUENCE</scope>
    <source>
        <strain evidence="1">Gfbio:e3339647-f889-4370-9287-4fb5cb688e4c:AG392O15_GoMArc1</strain>
    </source>
</reference>
<evidence type="ECO:0000313" key="2">
    <source>
        <dbReference type="Proteomes" id="UP000610373"/>
    </source>
</evidence>
<evidence type="ECO:0000313" key="1">
    <source>
        <dbReference type="EMBL" id="CAD6491396.1"/>
    </source>
</evidence>
<name>A0A811T2E0_9EURY</name>
<dbReference type="AlphaFoldDB" id="A0A811T2E0"/>